<accession>A0ABY2RQI9</accession>
<dbReference type="RefSeq" id="WP_136906443.1">
    <property type="nucleotide sequence ID" value="NZ_SUMD01000001.1"/>
</dbReference>
<name>A0ABY2RQI9_9NOCA</name>
<keyword evidence="1" id="KW-1133">Transmembrane helix</keyword>
<evidence type="ECO:0000313" key="3">
    <source>
        <dbReference type="Proteomes" id="UP000305109"/>
    </source>
</evidence>
<dbReference type="Proteomes" id="UP000305109">
    <property type="component" value="Unassembled WGS sequence"/>
</dbReference>
<comment type="caution">
    <text evidence="2">The sequence shown here is derived from an EMBL/GenBank/DDBJ whole genome shotgun (WGS) entry which is preliminary data.</text>
</comment>
<protein>
    <submittedName>
        <fullName evidence="2">Uncharacterized protein</fullName>
    </submittedName>
</protein>
<evidence type="ECO:0000313" key="2">
    <source>
        <dbReference type="EMBL" id="TJZ81312.1"/>
    </source>
</evidence>
<evidence type="ECO:0000256" key="1">
    <source>
        <dbReference type="SAM" id="Phobius"/>
    </source>
</evidence>
<keyword evidence="1" id="KW-0812">Transmembrane</keyword>
<keyword evidence="3" id="KW-1185">Reference proteome</keyword>
<organism evidence="2 3">
    <name type="scientific">Rhodococcus oryzae</name>
    <dbReference type="NCBI Taxonomy" id="2571143"/>
    <lineage>
        <taxon>Bacteria</taxon>
        <taxon>Bacillati</taxon>
        <taxon>Actinomycetota</taxon>
        <taxon>Actinomycetes</taxon>
        <taxon>Mycobacteriales</taxon>
        <taxon>Nocardiaceae</taxon>
        <taxon>Rhodococcus</taxon>
    </lineage>
</organism>
<dbReference type="EMBL" id="SUMD01000001">
    <property type="protein sequence ID" value="TJZ81312.1"/>
    <property type="molecule type" value="Genomic_DNA"/>
</dbReference>
<sequence>MAIPVAAAIPTAAVLVRGDLAVLPIALVFAAVAGALLGVCALAGAQAAIIIARETHPRSWVWRQLFALCVAAATFLLALPTTAWLTGATAAASLLPYLVGVAAIAYLCGAVVCPPLSQVLDVNR</sequence>
<gene>
    <name evidence="2" type="ORF">FCG67_01305</name>
</gene>
<feature type="transmembrane region" description="Helical" evidence="1">
    <location>
        <begin position="97"/>
        <end position="116"/>
    </location>
</feature>
<proteinExistence type="predicted"/>
<keyword evidence="1" id="KW-0472">Membrane</keyword>
<reference evidence="2 3" key="1">
    <citation type="submission" date="2019-04" db="EMBL/GenBank/DDBJ databases">
        <title>Rhodococcus oryzae sp. nov., a novel actinomycete isolated from rhizosphere soil of rice (Oryza sativa L.).</title>
        <authorList>
            <person name="Li C."/>
        </authorList>
    </citation>
    <scope>NUCLEOTIDE SEQUENCE [LARGE SCALE GENOMIC DNA]</scope>
    <source>
        <strain evidence="2 3">NEAU-CX67</strain>
    </source>
</reference>
<feature type="transmembrane region" description="Helical" evidence="1">
    <location>
        <begin position="28"/>
        <end position="52"/>
    </location>
</feature>
<feature type="transmembrane region" description="Helical" evidence="1">
    <location>
        <begin position="64"/>
        <end position="85"/>
    </location>
</feature>